<evidence type="ECO:0000256" key="1">
    <source>
        <dbReference type="SAM" id="MobiDB-lite"/>
    </source>
</evidence>
<feature type="non-terminal residue" evidence="2">
    <location>
        <position position="102"/>
    </location>
</feature>
<gene>
    <name evidence="2" type="ORF">PIB30_018151</name>
</gene>
<sequence length="102" mass="11282">MTTGRINQVASITDPARRAVGTTHEGERRTAKAAGVLPSNRIIRGTDGEHRPRLGRMHRTRKNRTLTRADSGRDELQTTPVRIGAFRLPRQPNAGATGWRCS</sequence>
<dbReference type="EMBL" id="JASCZI010030262">
    <property type="protein sequence ID" value="MED6120124.1"/>
    <property type="molecule type" value="Genomic_DNA"/>
</dbReference>
<protein>
    <submittedName>
        <fullName evidence="2">Uncharacterized protein</fullName>
    </submittedName>
</protein>
<evidence type="ECO:0000313" key="2">
    <source>
        <dbReference type="EMBL" id="MED6120124.1"/>
    </source>
</evidence>
<proteinExistence type="predicted"/>
<evidence type="ECO:0000313" key="3">
    <source>
        <dbReference type="Proteomes" id="UP001341840"/>
    </source>
</evidence>
<reference evidence="2 3" key="1">
    <citation type="journal article" date="2023" name="Plants (Basel)">
        <title>Bridging the Gap: Combining Genomics and Transcriptomics Approaches to Understand Stylosanthes scabra, an Orphan Legume from the Brazilian Caatinga.</title>
        <authorList>
            <person name="Ferreira-Neto J.R.C."/>
            <person name="da Silva M.D."/>
            <person name="Binneck E."/>
            <person name="de Melo N.F."/>
            <person name="da Silva R.H."/>
            <person name="de Melo A.L.T.M."/>
            <person name="Pandolfi V."/>
            <person name="Bustamante F.O."/>
            <person name="Brasileiro-Vidal A.C."/>
            <person name="Benko-Iseppon A.M."/>
        </authorList>
    </citation>
    <scope>NUCLEOTIDE SEQUENCE [LARGE SCALE GENOMIC DNA]</scope>
    <source>
        <tissue evidence="2">Leaves</tissue>
    </source>
</reference>
<feature type="region of interest" description="Disordered" evidence="1">
    <location>
        <begin position="69"/>
        <end position="102"/>
    </location>
</feature>
<comment type="caution">
    <text evidence="2">The sequence shown here is derived from an EMBL/GenBank/DDBJ whole genome shotgun (WGS) entry which is preliminary data.</text>
</comment>
<keyword evidence="3" id="KW-1185">Reference proteome</keyword>
<organism evidence="2 3">
    <name type="scientific">Stylosanthes scabra</name>
    <dbReference type="NCBI Taxonomy" id="79078"/>
    <lineage>
        <taxon>Eukaryota</taxon>
        <taxon>Viridiplantae</taxon>
        <taxon>Streptophyta</taxon>
        <taxon>Embryophyta</taxon>
        <taxon>Tracheophyta</taxon>
        <taxon>Spermatophyta</taxon>
        <taxon>Magnoliopsida</taxon>
        <taxon>eudicotyledons</taxon>
        <taxon>Gunneridae</taxon>
        <taxon>Pentapetalae</taxon>
        <taxon>rosids</taxon>
        <taxon>fabids</taxon>
        <taxon>Fabales</taxon>
        <taxon>Fabaceae</taxon>
        <taxon>Papilionoideae</taxon>
        <taxon>50 kb inversion clade</taxon>
        <taxon>dalbergioids sensu lato</taxon>
        <taxon>Dalbergieae</taxon>
        <taxon>Pterocarpus clade</taxon>
        <taxon>Stylosanthes</taxon>
    </lineage>
</organism>
<dbReference type="Proteomes" id="UP001341840">
    <property type="component" value="Unassembled WGS sequence"/>
</dbReference>
<accession>A0ABU6R836</accession>
<name>A0ABU6R836_9FABA</name>